<dbReference type="Proteomes" id="UP001501310">
    <property type="component" value="Unassembled WGS sequence"/>
</dbReference>
<evidence type="ECO:0000256" key="3">
    <source>
        <dbReference type="ARBA" id="ARBA00012929"/>
    </source>
</evidence>
<comment type="similarity">
    <text evidence="2 6">Belongs to the dTDP-4-dehydrorhamnose reductase family.</text>
</comment>
<name>A0ABP7SDK6_9SPHN</name>
<dbReference type="Gene3D" id="3.90.25.10">
    <property type="entry name" value="UDP-galactose 4-epimerase, domain 1"/>
    <property type="match status" value="1"/>
</dbReference>
<evidence type="ECO:0000313" key="8">
    <source>
        <dbReference type="EMBL" id="GAA4010279.1"/>
    </source>
</evidence>
<dbReference type="Gene3D" id="3.40.50.720">
    <property type="entry name" value="NAD(P)-binding Rossmann-like Domain"/>
    <property type="match status" value="1"/>
</dbReference>
<organism evidence="8 9">
    <name type="scientific">Sphingomonas humi</name>
    <dbReference type="NCBI Taxonomy" id="335630"/>
    <lineage>
        <taxon>Bacteria</taxon>
        <taxon>Pseudomonadati</taxon>
        <taxon>Pseudomonadota</taxon>
        <taxon>Alphaproteobacteria</taxon>
        <taxon>Sphingomonadales</taxon>
        <taxon>Sphingomonadaceae</taxon>
        <taxon>Sphingomonas</taxon>
    </lineage>
</organism>
<comment type="caution">
    <text evidence="8">The sequence shown here is derived from an EMBL/GenBank/DDBJ whole genome shotgun (WGS) entry which is preliminary data.</text>
</comment>
<reference evidence="9" key="1">
    <citation type="journal article" date="2019" name="Int. J. Syst. Evol. Microbiol.">
        <title>The Global Catalogue of Microorganisms (GCM) 10K type strain sequencing project: providing services to taxonomists for standard genome sequencing and annotation.</title>
        <authorList>
            <consortium name="The Broad Institute Genomics Platform"/>
            <consortium name="The Broad Institute Genome Sequencing Center for Infectious Disease"/>
            <person name="Wu L."/>
            <person name="Ma J."/>
        </authorList>
    </citation>
    <scope>NUCLEOTIDE SEQUENCE [LARGE SCALE GENOMIC DNA]</scope>
    <source>
        <strain evidence="9">JCM 16603</strain>
    </source>
</reference>
<gene>
    <name evidence="8" type="primary">rfbD</name>
    <name evidence="8" type="ORF">GCM10022211_25870</name>
</gene>
<evidence type="ECO:0000256" key="5">
    <source>
        <dbReference type="ARBA" id="ARBA00048200"/>
    </source>
</evidence>
<dbReference type="InterPro" id="IPR005913">
    <property type="entry name" value="dTDP_dehydrorham_reduct"/>
</dbReference>
<evidence type="ECO:0000256" key="1">
    <source>
        <dbReference type="ARBA" id="ARBA00004781"/>
    </source>
</evidence>
<evidence type="ECO:0000256" key="6">
    <source>
        <dbReference type="RuleBase" id="RU364082"/>
    </source>
</evidence>
<dbReference type="SUPFAM" id="SSF51735">
    <property type="entry name" value="NAD(P)-binding Rossmann-fold domains"/>
    <property type="match status" value="1"/>
</dbReference>
<comment type="pathway">
    <text evidence="1 6">Carbohydrate biosynthesis; dTDP-L-rhamnose biosynthesis.</text>
</comment>
<evidence type="ECO:0000256" key="2">
    <source>
        <dbReference type="ARBA" id="ARBA00010944"/>
    </source>
</evidence>
<evidence type="ECO:0000313" key="9">
    <source>
        <dbReference type="Proteomes" id="UP001501310"/>
    </source>
</evidence>
<dbReference type="EMBL" id="BAAAZD010000002">
    <property type="protein sequence ID" value="GAA4010279.1"/>
    <property type="molecule type" value="Genomic_DNA"/>
</dbReference>
<comment type="function">
    <text evidence="6">Catalyzes the reduction of dTDP-6-deoxy-L-lyxo-4-hexulose to yield dTDP-L-rhamnose.</text>
</comment>
<protein>
    <recommendedName>
        <fullName evidence="4 6">dTDP-4-dehydrorhamnose reductase</fullName>
        <ecNumber evidence="3 6">1.1.1.133</ecNumber>
    </recommendedName>
</protein>
<sequence>MNILVLGRSGQLATSLRRLGHERSDLSLQFAGRDELDLSQPGLARARILADHPELVINAAAYTAVDKAETEPEAAMRLNADAPAEAAAAAHEVGAGFIHVSTDYVFDGTGERPWREDDRLDPQNVYGRTKAAGEWQVRAAHPGAIILRTAWVYGQTPPNFVNTMLRLAATRPELKVVDDQYGCPTHSDDLARVILALAQRGEEAAGETLHVAGSEVTSWARFARGIFAASAAQGGPSAAVVPCTSDEFAAPAPRPRNSRLSGERLEKRLGLTVPGWSRRIDETVAGLLAVISEEGRVAPS</sequence>
<keyword evidence="6" id="KW-0521">NADP</keyword>
<dbReference type="PANTHER" id="PTHR10491">
    <property type="entry name" value="DTDP-4-DEHYDRORHAMNOSE REDUCTASE"/>
    <property type="match status" value="1"/>
</dbReference>
<dbReference type="InterPro" id="IPR036291">
    <property type="entry name" value="NAD(P)-bd_dom_sf"/>
</dbReference>
<feature type="domain" description="RmlD-like substrate binding" evidence="7">
    <location>
        <begin position="1"/>
        <end position="285"/>
    </location>
</feature>
<proteinExistence type="inferred from homology"/>
<dbReference type="NCBIfam" id="TIGR01214">
    <property type="entry name" value="rmlD"/>
    <property type="match status" value="1"/>
</dbReference>
<dbReference type="PANTHER" id="PTHR10491:SF4">
    <property type="entry name" value="METHIONINE ADENOSYLTRANSFERASE 2 SUBUNIT BETA"/>
    <property type="match status" value="1"/>
</dbReference>
<keyword evidence="6" id="KW-0560">Oxidoreductase</keyword>
<dbReference type="Pfam" id="PF04321">
    <property type="entry name" value="RmlD_sub_bind"/>
    <property type="match status" value="1"/>
</dbReference>
<comment type="cofactor">
    <cofactor evidence="6">
        <name>Mg(2+)</name>
        <dbReference type="ChEBI" id="CHEBI:18420"/>
    </cofactor>
    <text evidence="6">Binds 1 Mg(2+) ion per monomer.</text>
</comment>
<keyword evidence="9" id="KW-1185">Reference proteome</keyword>
<dbReference type="InterPro" id="IPR029903">
    <property type="entry name" value="RmlD-like-bd"/>
</dbReference>
<evidence type="ECO:0000259" key="7">
    <source>
        <dbReference type="Pfam" id="PF04321"/>
    </source>
</evidence>
<accession>A0ABP7SDK6</accession>
<dbReference type="CDD" id="cd05254">
    <property type="entry name" value="dTDP_HR_like_SDR_e"/>
    <property type="match status" value="1"/>
</dbReference>
<dbReference type="EC" id="1.1.1.133" evidence="3 6"/>
<evidence type="ECO:0000256" key="4">
    <source>
        <dbReference type="ARBA" id="ARBA00017099"/>
    </source>
</evidence>
<dbReference type="RefSeq" id="WP_344710984.1">
    <property type="nucleotide sequence ID" value="NZ_BAAAZD010000002.1"/>
</dbReference>
<comment type="catalytic activity">
    <reaction evidence="5 6">
        <text>dTDP-beta-L-rhamnose + NADP(+) = dTDP-4-dehydro-beta-L-rhamnose + NADPH + H(+)</text>
        <dbReference type="Rhea" id="RHEA:21796"/>
        <dbReference type="ChEBI" id="CHEBI:15378"/>
        <dbReference type="ChEBI" id="CHEBI:57510"/>
        <dbReference type="ChEBI" id="CHEBI:57783"/>
        <dbReference type="ChEBI" id="CHEBI:58349"/>
        <dbReference type="ChEBI" id="CHEBI:62830"/>
        <dbReference type="EC" id="1.1.1.133"/>
    </reaction>
</comment>